<dbReference type="Pfam" id="PF24536">
    <property type="entry name" value="NXPE4_C"/>
    <property type="match status" value="1"/>
</dbReference>
<dbReference type="AlphaFoldDB" id="F6SY07"/>
<dbReference type="Proteomes" id="UP000008144">
    <property type="component" value="Chromosome 1"/>
</dbReference>
<dbReference type="PANTHER" id="PTHR16165:SF5">
    <property type="entry name" value="NXPE FAMILY MEMBER 3"/>
    <property type="match status" value="1"/>
</dbReference>
<reference evidence="2" key="3">
    <citation type="submission" date="2025-08" db="UniProtKB">
        <authorList>
            <consortium name="Ensembl"/>
        </authorList>
    </citation>
    <scope>IDENTIFICATION</scope>
</reference>
<accession>F6SY07</accession>
<protein>
    <recommendedName>
        <fullName evidence="1">NXPE C-terminal domain-containing protein</fullName>
    </recommendedName>
</protein>
<dbReference type="GeneTree" id="ENSGT00950000182866"/>
<dbReference type="Ensembl" id="ENSCINT00000026572.2">
    <property type="protein sequence ID" value="ENSCINP00000026326.2"/>
    <property type="gene ID" value="ENSCING00000018643.1"/>
</dbReference>
<reference evidence="3" key="1">
    <citation type="journal article" date="2002" name="Science">
        <title>The draft genome of Ciona intestinalis: insights into chordate and vertebrate origins.</title>
        <authorList>
            <person name="Dehal P."/>
            <person name="Satou Y."/>
            <person name="Campbell R.K."/>
            <person name="Chapman J."/>
            <person name="Degnan B."/>
            <person name="De Tomaso A."/>
            <person name="Davidson B."/>
            <person name="Di Gregorio A."/>
            <person name="Gelpke M."/>
            <person name="Goodstein D.M."/>
            <person name="Harafuji N."/>
            <person name="Hastings K.E."/>
            <person name="Ho I."/>
            <person name="Hotta K."/>
            <person name="Huang W."/>
            <person name="Kawashima T."/>
            <person name="Lemaire P."/>
            <person name="Martinez D."/>
            <person name="Meinertzhagen I.A."/>
            <person name="Necula S."/>
            <person name="Nonaka M."/>
            <person name="Putnam N."/>
            <person name="Rash S."/>
            <person name="Saiga H."/>
            <person name="Satake M."/>
            <person name="Terry A."/>
            <person name="Yamada L."/>
            <person name="Wang H.G."/>
            <person name="Awazu S."/>
            <person name="Azumi K."/>
            <person name="Boore J."/>
            <person name="Branno M."/>
            <person name="Chin-Bow S."/>
            <person name="DeSantis R."/>
            <person name="Doyle S."/>
            <person name="Francino P."/>
            <person name="Keys D.N."/>
            <person name="Haga S."/>
            <person name="Hayashi H."/>
            <person name="Hino K."/>
            <person name="Imai K.S."/>
            <person name="Inaba K."/>
            <person name="Kano S."/>
            <person name="Kobayashi K."/>
            <person name="Kobayashi M."/>
            <person name="Lee B.I."/>
            <person name="Makabe K.W."/>
            <person name="Manohar C."/>
            <person name="Matassi G."/>
            <person name="Medina M."/>
            <person name="Mochizuki Y."/>
            <person name="Mount S."/>
            <person name="Morishita T."/>
            <person name="Miura S."/>
            <person name="Nakayama A."/>
            <person name="Nishizaka S."/>
            <person name="Nomoto H."/>
            <person name="Ohta F."/>
            <person name="Oishi K."/>
            <person name="Rigoutsos I."/>
            <person name="Sano M."/>
            <person name="Sasaki A."/>
            <person name="Sasakura Y."/>
            <person name="Shoguchi E."/>
            <person name="Shin-i T."/>
            <person name="Spagnuolo A."/>
            <person name="Stainier D."/>
            <person name="Suzuki M.M."/>
            <person name="Tassy O."/>
            <person name="Takatori N."/>
            <person name="Tokuoka M."/>
            <person name="Yagi K."/>
            <person name="Yoshizaki F."/>
            <person name="Wada S."/>
            <person name="Zhang C."/>
            <person name="Hyatt P.D."/>
            <person name="Larimer F."/>
            <person name="Detter C."/>
            <person name="Doggett N."/>
            <person name="Glavina T."/>
            <person name="Hawkins T."/>
            <person name="Richardson P."/>
            <person name="Lucas S."/>
            <person name="Kohara Y."/>
            <person name="Levine M."/>
            <person name="Satoh N."/>
            <person name="Rokhsar D.S."/>
        </authorList>
    </citation>
    <scope>NUCLEOTIDE SEQUENCE [LARGE SCALE GENOMIC DNA]</scope>
</reference>
<proteinExistence type="predicted"/>
<dbReference type="HOGENOM" id="CLU_031119_2_0_1"/>
<dbReference type="InterPro" id="IPR057106">
    <property type="entry name" value="NXPE4_C"/>
</dbReference>
<evidence type="ECO:0000259" key="1">
    <source>
        <dbReference type="Pfam" id="PF24536"/>
    </source>
</evidence>
<dbReference type="STRING" id="7719.ENSCINP00000026326"/>
<dbReference type="PANTHER" id="PTHR16165">
    <property type="entry name" value="NXPE FAMILY MEMBER"/>
    <property type="match status" value="1"/>
</dbReference>
<dbReference type="InParanoid" id="F6SY07"/>
<name>F6SY07_CIOIN</name>
<reference evidence="2" key="4">
    <citation type="submission" date="2025-09" db="UniProtKB">
        <authorList>
            <consortium name="Ensembl"/>
        </authorList>
    </citation>
    <scope>IDENTIFICATION</scope>
</reference>
<dbReference type="Pfam" id="PF06312">
    <property type="entry name" value="Neurexophilin"/>
    <property type="match status" value="1"/>
</dbReference>
<keyword evidence="3" id="KW-1185">Reference proteome</keyword>
<dbReference type="InterPro" id="IPR026845">
    <property type="entry name" value="NXPH/NXPE"/>
</dbReference>
<organism evidence="2 3">
    <name type="scientific">Ciona intestinalis</name>
    <name type="common">Transparent sea squirt</name>
    <name type="synonym">Ascidia intestinalis</name>
    <dbReference type="NCBI Taxonomy" id="7719"/>
    <lineage>
        <taxon>Eukaryota</taxon>
        <taxon>Metazoa</taxon>
        <taxon>Chordata</taxon>
        <taxon>Tunicata</taxon>
        <taxon>Ascidiacea</taxon>
        <taxon>Phlebobranchia</taxon>
        <taxon>Cionidae</taxon>
        <taxon>Ciona</taxon>
    </lineage>
</organism>
<dbReference type="OMA" id="HEIRECL"/>
<reference evidence="2" key="2">
    <citation type="journal article" date="2008" name="Genome Biol.">
        <title>Improved genome assembly and evidence-based global gene model set for the chordate Ciona intestinalis: new insight into intron and operon populations.</title>
        <authorList>
            <person name="Satou Y."/>
            <person name="Mineta K."/>
            <person name="Ogasawara M."/>
            <person name="Sasakura Y."/>
            <person name="Shoguchi E."/>
            <person name="Ueno K."/>
            <person name="Yamada L."/>
            <person name="Matsumoto J."/>
            <person name="Wasserscheid J."/>
            <person name="Dewar K."/>
            <person name="Wiley G.B."/>
            <person name="Macmil S.L."/>
            <person name="Roe B.A."/>
            <person name="Zeller R.W."/>
            <person name="Hastings K.E."/>
            <person name="Lemaire P."/>
            <person name="Lindquist E."/>
            <person name="Endo T."/>
            <person name="Hotta K."/>
            <person name="Inaba K."/>
        </authorList>
    </citation>
    <scope>NUCLEOTIDE SEQUENCE [LARGE SCALE GENOMIC DNA]</scope>
    <source>
        <strain evidence="2">wild type</strain>
    </source>
</reference>
<feature type="domain" description="NXPE C-terminal" evidence="1">
    <location>
        <begin position="247"/>
        <end position="474"/>
    </location>
</feature>
<sequence length="474" mass="53840">PVPIRKVTSGKHTRLVIKQKQFKTGGYRVGDTLLAEVEAYDGLGRRKIHGGDYFYARLMNTNKNGDELGSGIGCNIVDHANGSYTISAPLLWPGNSTLFVDLVHPSEAVVALVYYSAAGKDNGVKFVSTYPTGEEVYCHVDMQPQPSRPLCDFSQPEKGGSWFCLSTANGDCPGHVNYTQAKLFSRVSYVGTTPLFFEGKTWKMPLNFQGGSIMVKNSNFTKDLINSLPICKSTSEKHSGFYLNYKWQSLQCKPRSKGFKFEECLRDTVVYFIGDSTMRQWYIALVKLLKFQDHPTKMKAKPGHKIWQAPRVGYQTDYNITLYYRSHGMPRYNPGPPESHPFIVDTLNEIPTEDGRNVVVVINIALHFQLIDPIFYIQRVEAVKRSVVQLQLRSPGVRVFIRGCIRHRNSAKFVPTEWYSFRLCKILRKTFQTVSGVGFIDTWQMTTVYPNYFNIHPKESVIPQHIAAFLSYMC</sequence>
<dbReference type="EMBL" id="EAAA01000139">
    <property type="status" value="NOT_ANNOTATED_CDS"/>
    <property type="molecule type" value="Genomic_DNA"/>
</dbReference>
<evidence type="ECO:0000313" key="2">
    <source>
        <dbReference type="Ensembl" id="ENSCINP00000026326.2"/>
    </source>
</evidence>
<evidence type="ECO:0000313" key="3">
    <source>
        <dbReference type="Proteomes" id="UP000008144"/>
    </source>
</evidence>